<dbReference type="Proteomes" id="UP001303473">
    <property type="component" value="Unassembled WGS sequence"/>
</dbReference>
<reference evidence="2" key="1">
    <citation type="journal article" date="2023" name="Mol. Phylogenet. Evol.">
        <title>Genome-scale phylogeny and comparative genomics of the fungal order Sordariales.</title>
        <authorList>
            <person name="Hensen N."/>
            <person name="Bonometti L."/>
            <person name="Westerberg I."/>
            <person name="Brannstrom I.O."/>
            <person name="Guillou S."/>
            <person name="Cros-Aarteil S."/>
            <person name="Calhoun S."/>
            <person name="Haridas S."/>
            <person name="Kuo A."/>
            <person name="Mondo S."/>
            <person name="Pangilinan J."/>
            <person name="Riley R."/>
            <person name="LaButti K."/>
            <person name="Andreopoulos B."/>
            <person name="Lipzen A."/>
            <person name="Chen C."/>
            <person name="Yan M."/>
            <person name="Daum C."/>
            <person name="Ng V."/>
            <person name="Clum A."/>
            <person name="Steindorff A."/>
            <person name="Ohm R.A."/>
            <person name="Martin F."/>
            <person name="Silar P."/>
            <person name="Natvig D.O."/>
            <person name="Lalanne C."/>
            <person name="Gautier V."/>
            <person name="Ament-Velasquez S.L."/>
            <person name="Kruys A."/>
            <person name="Hutchinson M.I."/>
            <person name="Powell A.J."/>
            <person name="Barry K."/>
            <person name="Miller A.N."/>
            <person name="Grigoriev I.V."/>
            <person name="Debuchy R."/>
            <person name="Gladieux P."/>
            <person name="Hiltunen Thoren M."/>
            <person name="Johannesson H."/>
        </authorList>
    </citation>
    <scope>NUCLEOTIDE SEQUENCE [LARGE SCALE GENOMIC DNA]</scope>
    <source>
        <strain evidence="2">CBS 340.73</strain>
    </source>
</reference>
<evidence type="ECO:0000313" key="2">
    <source>
        <dbReference type="Proteomes" id="UP001303473"/>
    </source>
</evidence>
<keyword evidence="2" id="KW-1185">Reference proteome</keyword>
<evidence type="ECO:0000313" key="1">
    <source>
        <dbReference type="EMBL" id="KAK3945094.1"/>
    </source>
</evidence>
<organism evidence="1 2">
    <name type="scientific">Diplogelasinospora grovesii</name>
    <dbReference type="NCBI Taxonomy" id="303347"/>
    <lineage>
        <taxon>Eukaryota</taxon>
        <taxon>Fungi</taxon>
        <taxon>Dikarya</taxon>
        <taxon>Ascomycota</taxon>
        <taxon>Pezizomycotina</taxon>
        <taxon>Sordariomycetes</taxon>
        <taxon>Sordariomycetidae</taxon>
        <taxon>Sordariales</taxon>
        <taxon>Diplogelasinosporaceae</taxon>
        <taxon>Diplogelasinospora</taxon>
    </lineage>
</organism>
<protein>
    <submittedName>
        <fullName evidence="1">Uncharacterized protein</fullName>
    </submittedName>
</protein>
<comment type="caution">
    <text evidence="1">The sequence shown here is derived from an EMBL/GenBank/DDBJ whole genome shotgun (WGS) entry which is preliminary data.</text>
</comment>
<name>A0AAN6S969_9PEZI</name>
<dbReference type="AlphaFoldDB" id="A0AAN6S969"/>
<proteinExistence type="predicted"/>
<accession>A0AAN6S969</accession>
<gene>
    <name evidence="1" type="ORF">QBC46DRAFT_445522</name>
</gene>
<sequence length="210" mass="23031">MSSCQFLVSYTRLIPLARPCLPMCSLTAAAAAQSHTVGSTSPIRADGFQDSLRPGVTRYGRIHARKRGLHDQEKLAKLLAGSAANGRDCAAKHLRLFRFGIQQGVPFDLLDRSQSPQPSTAPGSTCFGTLGPGLHKIDINAPDEAQLYSVHGRLKEDEMNKIRIHSTVYDTQRGYDDNQMSNDAQSWPFGSKQCLQGGAGWWIAPDYSQR</sequence>
<dbReference type="EMBL" id="MU853756">
    <property type="protein sequence ID" value="KAK3945094.1"/>
    <property type="molecule type" value="Genomic_DNA"/>
</dbReference>